<comment type="catalytic activity">
    <reaction evidence="1">
        <text>ATP + protein L-histidine = ADP + protein N-phospho-L-histidine.</text>
        <dbReference type="EC" id="2.7.13.3"/>
    </reaction>
</comment>
<dbReference type="InterPro" id="IPR011006">
    <property type="entry name" value="CheY-like_superfamily"/>
</dbReference>
<dbReference type="Pfam" id="PF12860">
    <property type="entry name" value="PAS_7"/>
    <property type="match status" value="1"/>
</dbReference>
<dbReference type="Gene3D" id="3.40.50.2300">
    <property type="match status" value="1"/>
</dbReference>
<keyword evidence="6" id="KW-0808">Transferase</keyword>
<dbReference type="SMART" id="SM00387">
    <property type="entry name" value="HATPase_c"/>
    <property type="match status" value="1"/>
</dbReference>
<dbReference type="Gene3D" id="1.10.287.130">
    <property type="match status" value="1"/>
</dbReference>
<dbReference type="InterPro" id="IPR013656">
    <property type="entry name" value="PAS_4"/>
</dbReference>
<dbReference type="SUPFAM" id="SSF55874">
    <property type="entry name" value="ATPase domain of HSP90 chaperone/DNA topoisomerase II/histidine kinase"/>
    <property type="match status" value="1"/>
</dbReference>
<keyword evidence="3" id="KW-0597">Phosphoprotein</keyword>
<dbReference type="EMBL" id="FTPR01000001">
    <property type="protein sequence ID" value="SIT81380.1"/>
    <property type="molecule type" value="Genomic_DNA"/>
</dbReference>
<feature type="modified residue" description="4-aspartylphosphate" evidence="3">
    <location>
        <position position="575"/>
    </location>
</feature>
<protein>
    <recommendedName>
        <fullName evidence="2">histidine kinase</fullName>
        <ecNumber evidence="2">2.7.13.3</ecNumber>
    </recommendedName>
</protein>
<keyword evidence="6" id="KW-0418">Kinase</keyword>
<evidence type="ECO:0000259" key="4">
    <source>
        <dbReference type="PROSITE" id="PS50109"/>
    </source>
</evidence>
<dbReference type="EC" id="2.7.13.3" evidence="2"/>
<dbReference type="GO" id="GO:0000160">
    <property type="term" value="P:phosphorelay signal transduction system"/>
    <property type="evidence" value="ECO:0007669"/>
    <property type="project" value="InterPro"/>
</dbReference>
<dbReference type="InterPro" id="IPR005467">
    <property type="entry name" value="His_kinase_dom"/>
</dbReference>
<organism evidence="6 7">
    <name type="scientific">Yoonia rosea</name>
    <dbReference type="NCBI Taxonomy" id="287098"/>
    <lineage>
        <taxon>Bacteria</taxon>
        <taxon>Pseudomonadati</taxon>
        <taxon>Pseudomonadota</taxon>
        <taxon>Alphaproteobacteria</taxon>
        <taxon>Rhodobacterales</taxon>
        <taxon>Paracoccaceae</taxon>
        <taxon>Yoonia</taxon>
    </lineage>
</organism>
<dbReference type="RefSeq" id="WP_076658822.1">
    <property type="nucleotide sequence ID" value="NZ_FTPR01000001.1"/>
</dbReference>
<dbReference type="Pfam" id="PF02518">
    <property type="entry name" value="HATPase_c"/>
    <property type="match status" value="1"/>
</dbReference>
<dbReference type="InterPro" id="IPR035965">
    <property type="entry name" value="PAS-like_dom_sf"/>
</dbReference>
<dbReference type="CDD" id="cd00156">
    <property type="entry name" value="REC"/>
    <property type="match status" value="1"/>
</dbReference>
<dbReference type="PRINTS" id="PR00344">
    <property type="entry name" value="BCTRLSENSOR"/>
</dbReference>
<sequence length="637" mass="68667">MGVTDISRHDMILSGLNLIKQAISLHDEELRLVVANRRFQQMFSLPDRLVAPGAEFRDIVRYLTEQGEYGTVDDVDAFVDEKVRLAFTFEPHYFERTRSNGTAISVEGSPFQQGGWISVYTDITETKRQEDFFRSHTETLSEKLLQRSEDLALANRALSATVNALEVAKQEVTDSREHLALMNTMTPGHIAHVNAAGVYTHSNGNLPTILPVGERKIVGQSFENVLGPFVWAQVAPQFARVLQGKPTTSEIRDEASGRFMRLAMTPDMAGDGSVQGAYILTVDVTEEVSARAALAHARRKELATQLTSGMAHDFANLLTIILGQQAKLDELASLHPALAEVSATINSAAKRGGELIENLSRIEAHRSLNPVSVKVADFVADVLQLARAAVPDDAVLKITYDIPDARLTFDPGFAQDAILNLVLNAAEAQDGPAMITTRMHRAADGMLEIIVADNGPGFSEDALANALAPFYSTKSGKIGRGLGLTTAFDFAKSSGGTVRLRNHASGGAVVTLRIPYTPARTVEAGLVLLVDDTLDVRQTMRNFLRRSGHAVVEAASVEEAQKLMSLEGLTHVVTDLAIGEGSGLDVAATVPSGVPVLIVTGLPPSDALHQKAKAAHPVLPKPFDFATFEAAFLRAST</sequence>
<dbReference type="PROSITE" id="PS50110">
    <property type="entry name" value="RESPONSE_REGULATORY"/>
    <property type="match status" value="1"/>
</dbReference>
<proteinExistence type="predicted"/>
<keyword evidence="7" id="KW-1185">Reference proteome</keyword>
<dbReference type="InterPro" id="IPR003594">
    <property type="entry name" value="HATPase_dom"/>
</dbReference>
<dbReference type="AlphaFoldDB" id="A0A1R3WTS0"/>
<dbReference type="Pfam" id="PF00072">
    <property type="entry name" value="Response_reg"/>
    <property type="match status" value="1"/>
</dbReference>
<dbReference type="SUPFAM" id="SSF55785">
    <property type="entry name" value="PYP-like sensor domain (PAS domain)"/>
    <property type="match status" value="1"/>
</dbReference>
<evidence type="ECO:0000313" key="6">
    <source>
        <dbReference type="EMBL" id="SIT81380.1"/>
    </source>
</evidence>
<dbReference type="SMART" id="SM00448">
    <property type="entry name" value="REC"/>
    <property type="match status" value="1"/>
</dbReference>
<dbReference type="Gene3D" id="3.30.565.10">
    <property type="entry name" value="Histidine kinase-like ATPase, C-terminal domain"/>
    <property type="match status" value="1"/>
</dbReference>
<dbReference type="SUPFAM" id="SSF52172">
    <property type="entry name" value="CheY-like"/>
    <property type="match status" value="1"/>
</dbReference>
<dbReference type="GO" id="GO:0004673">
    <property type="term" value="F:protein histidine kinase activity"/>
    <property type="evidence" value="ECO:0007669"/>
    <property type="project" value="UniProtKB-EC"/>
</dbReference>
<dbReference type="Gene3D" id="3.30.450.20">
    <property type="entry name" value="PAS domain"/>
    <property type="match status" value="2"/>
</dbReference>
<reference evidence="7" key="1">
    <citation type="submission" date="2017-01" db="EMBL/GenBank/DDBJ databases">
        <authorList>
            <person name="Varghese N."/>
            <person name="Submissions S."/>
        </authorList>
    </citation>
    <scope>NUCLEOTIDE SEQUENCE [LARGE SCALE GENOMIC DNA]</scope>
    <source>
        <strain evidence="7">DSM 29591</strain>
    </source>
</reference>
<dbReference type="PANTHER" id="PTHR43065">
    <property type="entry name" value="SENSOR HISTIDINE KINASE"/>
    <property type="match status" value="1"/>
</dbReference>
<evidence type="ECO:0000256" key="2">
    <source>
        <dbReference type="ARBA" id="ARBA00012438"/>
    </source>
</evidence>
<dbReference type="CDD" id="cd00075">
    <property type="entry name" value="HATPase"/>
    <property type="match status" value="1"/>
</dbReference>
<evidence type="ECO:0000256" key="3">
    <source>
        <dbReference type="PROSITE-ProRule" id="PRU00169"/>
    </source>
</evidence>
<dbReference type="Pfam" id="PF08448">
    <property type="entry name" value="PAS_4"/>
    <property type="match status" value="1"/>
</dbReference>
<dbReference type="PANTHER" id="PTHR43065:SF42">
    <property type="entry name" value="TWO-COMPONENT SENSOR PPRA"/>
    <property type="match status" value="1"/>
</dbReference>
<evidence type="ECO:0000313" key="7">
    <source>
        <dbReference type="Proteomes" id="UP000186997"/>
    </source>
</evidence>
<dbReference type="InterPro" id="IPR036890">
    <property type="entry name" value="HATPase_C_sf"/>
</dbReference>
<name>A0A1R3WTS0_9RHOB</name>
<feature type="domain" description="Response regulatory" evidence="5">
    <location>
        <begin position="526"/>
        <end position="636"/>
    </location>
</feature>
<feature type="domain" description="Histidine kinase" evidence="4">
    <location>
        <begin position="309"/>
        <end position="518"/>
    </location>
</feature>
<dbReference type="STRING" id="287098.SAMN05421665_1263"/>
<evidence type="ECO:0000259" key="5">
    <source>
        <dbReference type="PROSITE" id="PS50110"/>
    </source>
</evidence>
<dbReference type="OrthoDB" id="9796100at2"/>
<dbReference type="PROSITE" id="PS50109">
    <property type="entry name" value="HIS_KIN"/>
    <property type="match status" value="1"/>
</dbReference>
<gene>
    <name evidence="6" type="ORF">SAMN05421665_1263</name>
</gene>
<accession>A0A1R3WTS0</accession>
<dbReference type="InterPro" id="IPR004358">
    <property type="entry name" value="Sig_transdc_His_kin-like_C"/>
</dbReference>
<dbReference type="InterPro" id="IPR001789">
    <property type="entry name" value="Sig_transdc_resp-reg_receiver"/>
</dbReference>
<evidence type="ECO:0000256" key="1">
    <source>
        <dbReference type="ARBA" id="ARBA00000085"/>
    </source>
</evidence>
<dbReference type="Proteomes" id="UP000186997">
    <property type="component" value="Unassembled WGS sequence"/>
</dbReference>